<proteinExistence type="predicted"/>
<evidence type="ECO:0000313" key="3">
    <source>
        <dbReference type="Proteomes" id="UP000285060"/>
    </source>
</evidence>
<feature type="compositionally biased region" description="Low complexity" evidence="1">
    <location>
        <begin position="21"/>
        <end position="30"/>
    </location>
</feature>
<reference evidence="2 3" key="1">
    <citation type="submission" date="2018-08" db="EMBL/GenBank/DDBJ databases">
        <title>Aphanomyces genome sequencing and annotation.</title>
        <authorList>
            <person name="Minardi D."/>
            <person name="Oidtmann B."/>
            <person name="Van Der Giezen M."/>
            <person name="Studholme D.J."/>
        </authorList>
    </citation>
    <scope>NUCLEOTIDE SEQUENCE [LARGE SCALE GENOMIC DNA]</scope>
    <source>
        <strain evidence="2 3">NJM0002</strain>
    </source>
</reference>
<feature type="compositionally biased region" description="Polar residues" evidence="1">
    <location>
        <begin position="1"/>
        <end position="11"/>
    </location>
</feature>
<keyword evidence="3" id="KW-1185">Reference proteome</keyword>
<organism evidence="2 3">
    <name type="scientific">Aphanomyces invadans</name>
    <dbReference type="NCBI Taxonomy" id="157072"/>
    <lineage>
        <taxon>Eukaryota</taxon>
        <taxon>Sar</taxon>
        <taxon>Stramenopiles</taxon>
        <taxon>Oomycota</taxon>
        <taxon>Saprolegniomycetes</taxon>
        <taxon>Saprolegniales</taxon>
        <taxon>Verrucalvaceae</taxon>
        <taxon>Aphanomyces</taxon>
    </lineage>
</organism>
<name>A0A418AJC9_9STRA</name>
<gene>
    <name evidence="2" type="ORF">DYB32_009073</name>
</gene>
<dbReference type="Proteomes" id="UP000285060">
    <property type="component" value="Unassembled WGS sequence"/>
</dbReference>
<dbReference type="AlphaFoldDB" id="A0A418AJC9"/>
<sequence length="161" mass="18045">MTRSASTSPTQVKAPRRSSRVKSTTTSVKVGSETEDEQKVTEPALGPESEIASVLPAGKKFQMSGITTVLPAAEKFKVTGWDLENFGTKFRPHLQDYLTAKKRIGAHWEVLYANLLEVEYIKEDYSEEHERKQVETHKKYESVKSGGKNGVDILTHPRIAR</sequence>
<evidence type="ECO:0000256" key="1">
    <source>
        <dbReference type="SAM" id="MobiDB-lite"/>
    </source>
</evidence>
<feature type="region of interest" description="Disordered" evidence="1">
    <location>
        <begin position="1"/>
        <end position="48"/>
    </location>
</feature>
<protein>
    <submittedName>
        <fullName evidence="2">Uncharacterized protein</fullName>
    </submittedName>
</protein>
<dbReference type="EMBL" id="QUSY01001751">
    <property type="protein sequence ID" value="RHY23748.1"/>
    <property type="molecule type" value="Genomic_DNA"/>
</dbReference>
<evidence type="ECO:0000313" key="2">
    <source>
        <dbReference type="EMBL" id="RHY23748.1"/>
    </source>
</evidence>
<dbReference type="VEuPathDB" id="FungiDB:H310_06236"/>
<comment type="caution">
    <text evidence="2">The sequence shown here is derived from an EMBL/GenBank/DDBJ whole genome shotgun (WGS) entry which is preliminary data.</text>
</comment>
<accession>A0A418AJC9</accession>